<dbReference type="InterPro" id="IPR050410">
    <property type="entry name" value="CCR4/nocturin_mRNA_transcr"/>
</dbReference>
<name>A0A9Q1H7S2_HOLLE</name>
<feature type="domain" description="Endonuclease/exonuclease/phosphatase" evidence="1">
    <location>
        <begin position="63"/>
        <end position="241"/>
    </location>
</feature>
<evidence type="ECO:0000313" key="2">
    <source>
        <dbReference type="EMBL" id="KAJ8035640.1"/>
    </source>
</evidence>
<comment type="caution">
    <text evidence="2">The sequence shown here is derived from an EMBL/GenBank/DDBJ whole genome shotgun (WGS) entry which is preliminary data.</text>
</comment>
<dbReference type="SUPFAM" id="SSF56219">
    <property type="entry name" value="DNase I-like"/>
    <property type="match status" value="1"/>
</dbReference>
<dbReference type="AlphaFoldDB" id="A0A9Q1H7S2"/>
<reference evidence="2" key="1">
    <citation type="submission" date="2021-10" db="EMBL/GenBank/DDBJ databases">
        <title>Tropical sea cucumber genome reveals ecological adaptation and Cuvierian tubules defense mechanism.</title>
        <authorList>
            <person name="Chen T."/>
        </authorList>
    </citation>
    <scope>NUCLEOTIDE SEQUENCE</scope>
    <source>
        <strain evidence="2">Nanhai2018</strain>
        <tissue evidence="2">Muscle</tissue>
    </source>
</reference>
<proteinExistence type="predicted"/>
<sequence>MDLKAHIRRRWVESSIKSASPSFADCFGVVSYNILADCHWNPSDFPYCPEGSRLMKDRHKQLMVELQHDINTTDVICLQEVGPEYFVEQLQPALLKLGFFGSYFKKQHGTQEGEATFYRTQRFHLLEERHVTCTQLIKEAFLEAGLSKDEIQRLHGHVDKDNVAIYSKLYDTVTGKTLFIGNFHSTFSDYKAIDVTTLQITATFQGLCKFAGGVNQPVILCGDFNQEPHMPGYLVLQDGGPGEESIQYLRRYHVKEQNSQDMKRKPTYLIDMARPCFQHSCPSLKSAYKEMKGCEPTFTNYEDIYGIVWHSNDKQSTSTVKKNACGIYATDPEKYGTQFFKATLDYQWLLGFMLITLRSLITVTELNCSENYTIFAQTARSDRWC</sequence>
<dbReference type="PANTHER" id="PTHR12121">
    <property type="entry name" value="CARBON CATABOLITE REPRESSOR PROTEIN 4"/>
    <property type="match status" value="1"/>
</dbReference>
<accession>A0A9Q1H7S2</accession>
<evidence type="ECO:0000313" key="3">
    <source>
        <dbReference type="Proteomes" id="UP001152320"/>
    </source>
</evidence>
<dbReference type="InterPro" id="IPR036691">
    <property type="entry name" value="Endo/exonu/phosph_ase_sf"/>
</dbReference>
<organism evidence="2 3">
    <name type="scientific">Holothuria leucospilota</name>
    <name type="common">Black long sea cucumber</name>
    <name type="synonym">Mertensiothuria leucospilota</name>
    <dbReference type="NCBI Taxonomy" id="206669"/>
    <lineage>
        <taxon>Eukaryota</taxon>
        <taxon>Metazoa</taxon>
        <taxon>Echinodermata</taxon>
        <taxon>Eleutherozoa</taxon>
        <taxon>Echinozoa</taxon>
        <taxon>Holothuroidea</taxon>
        <taxon>Aspidochirotacea</taxon>
        <taxon>Aspidochirotida</taxon>
        <taxon>Holothuriidae</taxon>
        <taxon>Holothuria</taxon>
    </lineage>
</organism>
<evidence type="ECO:0000259" key="1">
    <source>
        <dbReference type="Pfam" id="PF03372"/>
    </source>
</evidence>
<dbReference type="Pfam" id="PF03372">
    <property type="entry name" value="Exo_endo_phos"/>
    <property type="match status" value="1"/>
</dbReference>
<dbReference type="EMBL" id="JAIZAY010000009">
    <property type="protein sequence ID" value="KAJ8035640.1"/>
    <property type="molecule type" value="Genomic_DNA"/>
</dbReference>
<gene>
    <name evidence="2" type="ORF">HOLleu_19380</name>
</gene>
<protein>
    <submittedName>
        <fullName evidence="2">Carbon catabolite repressor protein 4-like 1</fullName>
    </submittedName>
</protein>
<dbReference type="Proteomes" id="UP001152320">
    <property type="component" value="Chromosome 9"/>
</dbReference>
<dbReference type="OrthoDB" id="10253982at2759"/>
<dbReference type="InterPro" id="IPR005135">
    <property type="entry name" value="Endo/exonuclease/phosphatase"/>
</dbReference>
<keyword evidence="3" id="KW-1185">Reference proteome</keyword>
<dbReference type="PANTHER" id="PTHR12121:SF98">
    <property type="entry name" value="ENDONUCLEASE_EXONUCLEASE_PHOSPHATASE DOMAIN-CONTAINING PROTEIN"/>
    <property type="match status" value="1"/>
</dbReference>
<dbReference type="GO" id="GO:0000175">
    <property type="term" value="F:3'-5'-RNA exonuclease activity"/>
    <property type="evidence" value="ECO:0007669"/>
    <property type="project" value="TreeGrafter"/>
</dbReference>
<dbReference type="Gene3D" id="3.60.10.10">
    <property type="entry name" value="Endonuclease/exonuclease/phosphatase"/>
    <property type="match status" value="1"/>
</dbReference>